<organism evidence="1">
    <name type="scientific">Rhipicephalus zambeziensis</name>
    <dbReference type="NCBI Taxonomy" id="60191"/>
    <lineage>
        <taxon>Eukaryota</taxon>
        <taxon>Metazoa</taxon>
        <taxon>Ecdysozoa</taxon>
        <taxon>Arthropoda</taxon>
        <taxon>Chelicerata</taxon>
        <taxon>Arachnida</taxon>
        <taxon>Acari</taxon>
        <taxon>Parasitiformes</taxon>
        <taxon>Ixodida</taxon>
        <taxon>Ixodoidea</taxon>
        <taxon>Ixodidae</taxon>
        <taxon>Rhipicephalinae</taxon>
        <taxon>Rhipicephalus</taxon>
        <taxon>Rhipicephalus</taxon>
    </lineage>
</organism>
<dbReference type="AlphaFoldDB" id="A0A224YF33"/>
<reference evidence="1" key="1">
    <citation type="journal article" date="2017" name="Parasit. Vectors">
        <title>Sialotranscriptomics of Rhipicephalus zambeziensis reveals intricate expression profiles of secretory proteins and suggests tight temporal transcriptional regulation during blood-feeding.</title>
        <authorList>
            <person name="de Castro M.H."/>
            <person name="de Klerk D."/>
            <person name="Pienaar R."/>
            <person name="Rees D.J.G."/>
            <person name="Mans B.J."/>
        </authorList>
    </citation>
    <scope>NUCLEOTIDE SEQUENCE</scope>
    <source>
        <tissue evidence="1">Salivary glands</tissue>
    </source>
</reference>
<sequence>MMNSYQDVPYIYQNNLLSEKSKIMGVRDFGKLRPDSCTTLEIQGIPLEHPLPHGGRKKPEEKPLHCSLQSFPDWHIQYGTIQPVMKFFIS</sequence>
<name>A0A224YF33_9ACAR</name>
<protein>
    <submittedName>
        <fullName evidence="1">Uncharacterized protein</fullName>
    </submittedName>
</protein>
<accession>A0A224YF33</accession>
<proteinExistence type="predicted"/>
<dbReference type="EMBL" id="GFPF01003193">
    <property type="protein sequence ID" value="MAA14339.1"/>
    <property type="molecule type" value="Transcribed_RNA"/>
</dbReference>
<evidence type="ECO:0000313" key="1">
    <source>
        <dbReference type="EMBL" id="MAA14339.1"/>
    </source>
</evidence>